<evidence type="ECO:0000313" key="2">
    <source>
        <dbReference type="Proteomes" id="UP001206595"/>
    </source>
</evidence>
<dbReference type="EMBL" id="MU620937">
    <property type="protein sequence ID" value="KAI8577709.1"/>
    <property type="molecule type" value="Genomic_DNA"/>
</dbReference>
<name>A0AAD5HCB9_UMBRA</name>
<accession>A0AAD5HCB9</accession>
<sequence length="93" mass="10610">MYGTIILRFLFMPVIKVSLAVNLFVDLKYVIVLGGQSRTKPSSYERRASIPTFRSPFQYTGCIALPTNSYTRPFSFCSGYGHFIFLNSVLHFI</sequence>
<reference evidence="1" key="2">
    <citation type="journal article" date="2022" name="Proc. Natl. Acad. Sci. U.S.A.">
        <title>Diploid-dominant life cycles characterize the early evolution of Fungi.</title>
        <authorList>
            <person name="Amses K.R."/>
            <person name="Simmons D.R."/>
            <person name="Longcore J.E."/>
            <person name="Mondo S.J."/>
            <person name="Seto K."/>
            <person name="Jeronimo G.H."/>
            <person name="Bonds A.E."/>
            <person name="Quandt C.A."/>
            <person name="Davis W.J."/>
            <person name="Chang Y."/>
            <person name="Federici B.A."/>
            <person name="Kuo A."/>
            <person name="LaButti K."/>
            <person name="Pangilinan J."/>
            <person name="Andreopoulos W."/>
            <person name="Tritt A."/>
            <person name="Riley R."/>
            <person name="Hundley H."/>
            <person name="Johnson J."/>
            <person name="Lipzen A."/>
            <person name="Barry K."/>
            <person name="Lang B.F."/>
            <person name="Cuomo C.A."/>
            <person name="Buchler N.E."/>
            <person name="Grigoriev I.V."/>
            <person name="Spatafora J.W."/>
            <person name="Stajich J.E."/>
            <person name="James T.Y."/>
        </authorList>
    </citation>
    <scope>NUCLEOTIDE SEQUENCE</scope>
    <source>
        <strain evidence="1">AG</strain>
    </source>
</reference>
<keyword evidence="2" id="KW-1185">Reference proteome</keyword>
<dbReference type="GeneID" id="75915907"/>
<evidence type="ECO:0000313" key="1">
    <source>
        <dbReference type="EMBL" id="KAI8577709.1"/>
    </source>
</evidence>
<dbReference type="Proteomes" id="UP001206595">
    <property type="component" value="Unassembled WGS sequence"/>
</dbReference>
<reference evidence="1" key="1">
    <citation type="submission" date="2021-06" db="EMBL/GenBank/DDBJ databases">
        <authorList>
            <consortium name="DOE Joint Genome Institute"/>
            <person name="Mondo S.J."/>
            <person name="Amses K.R."/>
            <person name="Simmons D.R."/>
            <person name="Longcore J.E."/>
            <person name="Seto K."/>
            <person name="Alves G.H."/>
            <person name="Bonds A.E."/>
            <person name="Quandt C.A."/>
            <person name="Davis W.J."/>
            <person name="Chang Y."/>
            <person name="Letcher P.M."/>
            <person name="Powell M.J."/>
            <person name="Kuo A."/>
            <person name="Labutti K."/>
            <person name="Pangilinan J."/>
            <person name="Andreopoulos W."/>
            <person name="Tritt A."/>
            <person name="Riley R."/>
            <person name="Hundley H."/>
            <person name="Johnson J."/>
            <person name="Lipzen A."/>
            <person name="Barry K."/>
            <person name="Berbee M.L."/>
            <person name="Buchler N.E."/>
            <person name="Grigoriev I.V."/>
            <person name="Spatafora J.W."/>
            <person name="Stajich J.E."/>
            <person name="James T.Y."/>
        </authorList>
    </citation>
    <scope>NUCLEOTIDE SEQUENCE</scope>
    <source>
        <strain evidence="1">AG</strain>
    </source>
</reference>
<dbReference type="AlphaFoldDB" id="A0AAD5HCB9"/>
<proteinExistence type="predicted"/>
<organism evidence="1 2">
    <name type="scientific">Umbelopsis ramanniana AG</name>
    <dbReference type="NCBI Taxonomy" id="1314678"/>
    <lineage>
        <taxon>Eukaryota</taxon>
        <taxon>Fungi</taxon>
        <taxon>Fungi incertae sedis</taxon>
        <taxon>Mucoromycota</taxon>
        <taxon>Mucoromycotina</taxon>
        <taxon>Umbelopsidomycetes</taxon>
        <taxon>Umbelopsidales</taxon>
        <taxon>Umbelopsidaceae</taxon>
        <taxon>Umbelopsis</taxon>
    </lineage>
</organism>
<protein>
    <submittedName>
        <fullName evidence="1">Uncharacterized protein</fullName>
    </submittedName>
</protein>
<gene>
    <name evidence="1" type="ORF">K450DRAFT_250467</name>
</gene>
<comment type="caution">
    <text evidence="1">The sequence shown here is derived from an EMBL/GenBank/DDBJ whole genome shotgun (WGS) entry which is preliminary data.</text>
</comment>
<dbReference type="RefSeq" id="XP_051442713.1">
    <property type="nucleotide sequence ID" value="XM_051590564.1"/>
</dbReference>